<dbReference type="Proteomes" id="UP000593580">
    <property type="component" value="Chromosome"/>
</dbReference>
<dbReference type="PROSITE" id="PS50887">
    <property type="entry name" value="GGDEF"/>
    <property type="match status" value="1"/>
</dbReference>
<feature type="domain" description="GGDEF" evidence="2">
    <location>
        <begin position="264"/>
        <end position="397"/>
    </location>
</feature>
<gene>
    <name evidence="3" type="ORF">FM071_04575</name>
</gene>
<keyword evidence="4" id="KW-1185">Reference proteome</keyword>
<dbReference type="InterPro" id="IPR029787">
    <property type="entry name" value="Nucleotide_cyclase"/>
</dbReference>
<organism evidence="3 4">
    <name type="scientific">Sulfurimonas paralvinellae</name>
    <dbReference type="NCBI Taxonomy" id="317658"/>
    <lineage>
        <taxon>Bacteria</taxon>
        <taxon>Pseudomonadati</taxon>
        <taxon>Campylobacterota</taxon>
        <taxon>Epsilonproteobacteria</taxon>
        <taxon>Campylobacterales</taxon>
        <taxon>Sulfurimonadaceae</taxon>
        <taxon>Sulfurimonas</taxon>
    </lineage>
</organism>
<keyword evidence="1" id="KW-1133">Transmembrane helix</keyword>
<protein>
    <submittedName>
        <fullName evidence="3">Diguanylate cyclase</fullName>
    </submittedName>
</protein>
<dbReference type="Gene3D" id="3.30.70.270">
    <property type="match status" value="1"/>
</dbReference>
<dbReference type="EMBL" id="CP041406">
    <property type="protein sequence ID" value="QOP45598.1"/>
    <property type="molecule type" value="Genomic_DNA"/>
</dbReference>
<dbReference type="SMART" id="SM00267">
    <property type="entry name" value="GGDEF"/>
    <property type="match status" value="1"/>
</dbReference>
<dbReference type="InterPro" id="IPR000160">
    <property type="entry name" value="GGDEF_dom"/>
</dbReference>
<evidence type="ECO:0000256" key="1">
    <source>
        <dbReference type="SAM" id="Phobius"/>
    </source>
</evidence>
<name>A0A7M1B9U1_9BACT</name>
<dbReference type="SUPFAM" id="SSF55073">
    <property type="entry name" value="Nucleotide cyclase"/>
    <property type="match status" value="1"/>
</dbReference>
<evidence type="ECO:0000259" key="2">
    <source>
        <dbReference type="PROSITE" id="PS50887"/>
    </source>
</evidence>
<accession>A0A7M1B9U1</accession>
<dbReference type="RefSeq" id="WP_193111843.1">
    <property type="nucleotide sequence ID" value="NZ_CP041406.1"/>
</dbReference>
<evidence type="ECO:0000313" key="4">
    <source>
        <dbReference type="Proteomes" id="UP000593580"/>
    </source>
</evidence>
<dbReference type="AlphaFoldDB" id="A0A7M1B9U1"/>
<feature type="transmembrane region" description="Helical" evidence="1">
    <location>
        <begin position="168"/>
        <end position="187"/>
    </location>
</feature>
<reference evidence="3 4" key="1">
    <citation type="submission" date="2019-07" db="EMBL/GenBank/DDBJ databases">
        <title>Sulfurimonas paralvinellae sp. nov., a novel mesophilic, hydrogen- and sulfur-oxidizing chemolithoautotroph within the Epsilonproteo- bacteria isolated from a deep-sea hydrothermal vent polychaete nest, reclassification of Thiomicrospira denitrificans as Sulfurimonas denitrificans comb. nov. and emended description of the genus Sulfurimonas.</title>
        <authorList>
            <person name="Wang S."/>
            <person name="Jiang L."/>
            <person name="Shao Z."/>
        </authorList>
    </citation>
    <scope>NUCLEOTIDE SEQUENCE [LARGE SCALE GENOMIC DNA]</scope>
    <source>
        <strain evidence="3 4">GO25</strain>
    </source>
</reference>
<dbReference type="InterPro" id="IPR043128">
    <property type="entry name" value="Rev_trsase/Diguanyl_cyclase"/>
</dbReference>
<sequence length="403" mass="46719">MKHSIKKIFQNLNTYLLFVLVAATLGLLSIFEHTLSFDKVDNLVNQKKIIASLTRLDKKDLELALIQFNGKSTQLHQEIDKLKTLYKYAYMDKYIVHNEQEYLADLDKLSALTDTFNQAAQEYYVDTKDPALDRKAKKNLDIAFANINKQIDTILLKNIHYNEEKFKYIKYAVIIVFVLILLATFYYRKAINAIYKDIEFLLRTDKNRKTYNIYSQEADAISLRMNRKTVSNDNPDMLDPVTEINNYKGMVNEYSIKKRKQDSNFTSVTVFEIDNFSKSNRAFPQDVTQTILKKVAYTISLHQQPVDVIARTDYNQFTVILSRSSKEQCFKDAELIRESVAELKFNIPHKGTTQITMSGGFIIKPNNTSLEEAIKQAKEILHYAQSLGTNKIMQTRDLAQKDM</sequence>
<dbReference type="Pfam" id="PF00990">
    <property type="entry name" value="GGDEF"/>
    <property type="match status" value="1"/>
</dbReference>
<dbReference type="KEGG" id="spal:FM071_04575"/>
<keyword evidence="1" id="KW-0472">Membrane</keyword>
<dbReference type="NCBIfam" id="TIGR00254">
    <property type="entry name" value="GGDEF"/>
    <property type="match status" value="1"/>
</dbReference>
<proteinExistence type="predicted"/>
<evidence type="ECO:0000313" key="3">
    <source>
        <dbReference type="EMBL" id="QOP45598.1"/>
    </source>
</evidence>
<keyword evidence="1" id="KW-0812">Transmembrane</keyword>
<feature type="transmembrane region" description="Helical" evidence="1">
    <location>
        <begin position="12"/>
        <end position="31"/>
    </location>
</feature>